<feature type="transmembrane region" description="Helical" evidence="6">
    <location>
        <begin position="401"/>
        <end position="424"/>
    </location>
</feature>
<evidence type="ECO:0000256" key="1">
    <source>
        <dbReference type="ARBA" id="ARBA00004651"/>
    </source>
</evidence>
<protein>
    <submittedName>
        <fullName evidence="7">Polysaccharide biosynthesis protein</fullName>
    </submittedName>
</protein>
<dbReference type="InterPro" id="IPR024923">
    <property type="entry name" value="PG_synth_SpoVB"/>
</dbReference>
<proteinExistence type="predicted"/>
<feature type="transmembrane region" description="Helical" evidence="6">
    <location>
        <begin position="9"/>
        <end position="29"/>
    </location>
</feature>
<gene>
    <name evidence="7" type="ORF">H9895_07220</name>
</gene>
<dbReference type="AlphaFoldDB" id="A0A9D1TKK2"/>
<dbReference type="InterPro" id="IPR002797">
    <property type="entry name" value="Polysacc_synth"/>
</dbReference>
<organism evidence="7 8">
    <name type="scientific">Candidatus Pseudogracilibacillus intestinigallinarum</name>
    <dbReference type="NCBI Taxonomy" id="2838742"/>
    <lineage>
        <taxon>Bacteria</taxon>
        <taxon>Bacillati</taxon>
        <taxon>Bacillota</taxon>
        <taxon>Bacilli</taxon>
        <taxon>Bacillales</taxon>
        <taxon>Bacillaceae</taxon>
        <taxon>Pseudogracilibacillus</taxon>
    </lineage>
</organism>
<feature type="transmembrane region" description="Helical" evidence="6">
    <location>
        <begin position="296"/>
        <end position="316"/>
    </location>
</feature>
<evidence type="ECO:0000256" key="6">
    <source>
        <dbReference type="SAM" id="Phobius"/>
    </source>
</evidence>
<dbReference type="EMBL" id="DXHX01000115">
    <property type="protein sequence ID" value="HIV74848.1"/>
    <property type="molecule type" value="Genomic_DNA"/>
</dbReference>
<dbReference type="PANTHER" id="PTHR30250:SF21">
    <property type="entry name" value="LIPID II FLIPPASE MURJ"/>
    <property type="match status" value="1"/>
</dbReference>
<feature type="transmembrane region" description="Helical" evidence="6">
    <location>
        <begin position="89"/>
        <end position="108"/>
    </location>
</feature>
<feature type="transmembrane region" description="Helical" evidence="6">
    <location>
        <begin position="430"/>
        <end position="448"/>
    </location>
</feature>
<comment type="caution">
    <text evidence="7">The sequence shown here is derived from an EMBL/GenBank/DDBJ whole genome shotgun (WGS) entry which is preliminary data.</text>
</comment>
<evidence type="ECO:0000256" key="5">
    <source>
        <dbReference type="ARBA" id="ARBA00023136"/>
    </source>
</evidence>
<dbReference type="InterPro" id="IPR050833">
    <property type="entry name" value="Poly_Biosynth_Transport"/>
</dbReference>
<evidence type="ECO:0000256" key="3">
    <source>
        <dbReference type="ARBA" id="ARBA00022692"/>
    </source>
</evidence>
<dbReference type="Proteomes" id="UP000823937">
    <property type="component" value="Unassembled WGS sequence"/>
</dbReference>
<name>A0A9D1TKK2_9BACI</name>
<dbReference type="CDD" id="cd13124">
    <property type="entry name" value="MATE_SpoVB_like"/>
    <property type="match status" value="1"/>
</dbReference>
<evidence type="ECO:0000256" key="4">
    <source>
        <dbReference type="ARBA" id="ARBA00022989"/>
    </source>
</evidence>
<evidence type="ECO:0000313" key="8">
    <source>
        <dbReference type="Proteomes" id="UP000823937"/>
    </source>
</evidence>
<keyword evidence="2" id="KW-1003">Cell membrane</keyword>
<reference evidence="7" key="2">
    <citation type="submission" date="2021-04" db="EMBL/GenBank/DDBJ databases">
        <authorList>
            <person name="Gilroy R."/>
        </authorList>
    </citation>
    <scope>NUCLEOTIDE SEQUENCE</scope>
    <source>
        <strain evidence="7">CHK169-2315</strain>
    </source>
</reference>
<feature type="transmembrane region" description="Helical" evidence="6">
    <location>
        <begin position="464"/>
        <end position="489"/>
    </location>
</feature>
<keyword evidence="3 6" id="KW-0812">Transmembrane</keyword>
<accession>A0A9D1TKK2</accession>
<feature type="transmembrane region" description="Helical" evidence="6">
    <location>
        <begin position="337"/>
        <end position="354"/>
    </location>
</feature>
<feature type="transmembrane region" description="Helical" evidence="6">
    <location>
        <begin position="240"/>
        <end position="261"/>
    </location>
</feature>
<feature type="transmembrane region" description="Helical" evidence="6">
    <location>
        <begin position="374"/>
        <end position="394"/>
    </location>
</feature>
<sequence>MSNKLIKGTALLTGAAFISKFLGMVYVIPFNELVGAQGGELYYYAYNPYTILIAISTVGIPLAVSKMVSKYNSLGYYDVGFKIFRLSSILMLITGMIAFLILFFGSEWLATKYAYDTEHGSTVADLKLVLQMISFSLIIIPAMSVVRGFFQGYHMMEPTAISQVVEQIIRIVFVLSGAFVVVKILDKGIVSAVGVATFAAFLGALASVAVLFYYWVKKKREMHENVVTQQKSIYISNKDLILELLSYAGAFVIVGIATPLYQAVDSFTFNKAMALGGFGELTTISLATINMYGHKLIMIPVTIAIGLSMAIIPGLTESFTQHNTKKLEKEINQSLQIVLFFVIPAVVGLSVLSYEAYGALFGMNQLDVSGNLLMWYAPVALLFALFTVSAAILQGINEQRFALVSLSAGFIVKLSLNSMLIQQFAGKGSIFGTALAVGTAVVLNLWWIKRSIIFSYKQTAKRTLFVIIFSGMMALAIVVMKSIFGLFLPYETSRFAAAVMLTIGVGVGGIVYLVLAYKSTLMEHVLGTMNIMNRFRRKKRAN</sequence>
<feature type="transmembrane region" description="Helical" evidence="6">
    <location>
        <begin position="191"/>
        <end position="216"/>
    </location>
</feature>
<feature type="transmembrane region" description="Helical" evidence="6">
    <location>
        <begin position="128"/>
        <end position="146"/>
    </location>
</feature>
<reference evidence="7" key="1">
    <citation type="journal article" date="2021" name="PeerJ">
        <title>Extensive microbial diversity within the chicken gut microbiome revealed by metagenomics and culture.</title>
        <authorList>
            <person name="Gilroy R."/>
            <person name="Ravi A."/>
            <person name="Getino M."/>
            <person name="Pursley I."/>
            <person name="Horton D.L."/>
            <person name="Alikhan N.F."/>
            <person name="Baker D."/>
            <person name="Gharbi K."/>
            <person name="Hall N."/>
            <person name="Watson M."/>
            <person name="Adriaenssens E.M."/>
            <person name="Foster-Nyarko E."/>
            <person name="Jarju S."/>
            <person name="Secka A."/>
            <person name="Antonio M."/>
            <person name="Oren A."/>
            <person name="Chaudhuri R.R."/>
            <person name="La Ragione R."/>
            <person name="Hildebrand F."/>
            <person name="Pallen M.J."/>
        </authorList>
    </citation>
    <scope>NUCLEOTIDE SEQUENCE</scope>
    <source>
        <strain evidence="7">CHK169-2315</strain>
    </source>
</reference>
<keyword evidence="4 6" id="KW-1133">Transmembrane helix</keyword>
<dbReference type="PANTHER" id="PTHR30250">
    <property type="entry name" value="PST FAMILY PREDICTED COLANIC ACID TRANSPORTER"/>
    <property type="match status" value="1"/>
</dbReference>
<evidence type="ECO:0000313" key="7">
    <source>
        <dbReference type="EMBL" id="HIV74848.1"/>
    </source>
</evidence>
<dbReference type="Pfam" id="PF01943">
    <property type="entry name" value="Polysacc_synt"/>
    <property type="match status" value="1"/>
</dbReference>
<evidence type="ECO:0000256" key="2">
    <source>
        <dbReference type="ARBA" id="ARBA00022475"/>
    </source>
</evidence>
<dbReference type="GO" id="GO:0005886">
    <property type="term" value="C:plasma membrane"/>
    <property type="evidence" value="ECO:0007669"/>
    <property type="project" value="UniProtKB-SubCell"/>
</dbReference>
<feature type="transmembrane region" description="Helical" evidence="6">
    <location>
        <begin position="49"/>
        <end position="68"/>
    </location>
</feature>
<keyword evidence="5 6" id="KW-0472">Membrane</keyword>
<feature type="transmembrane region" description="Helical" evidence="6">
    <location>
        <begin position="167"/>
        <end position="185"/>
    </location>
</feature>
<dbReference type="PIRSF" id="PIRSF038958">
    <property type="entry name" value="PG_synth_SpoVB"/>
    <property type="match status" value="1"/>
</dbReference>
<feature type="transmembrane region" description="Helical" evidence="6">
    <location>
        <begin position="495"/>
        <end position="515"/>
    </location>
</feature>
<comment type="subcellular location">
    <subcellularLocation>
        <location evidence="1">Cell membrane</location>
        <topology evidence="1">Multi-pass membrane protein</topology>
    </subcellularLocation>
</comment>